<gene>
    <name evidence="1" type="ORF">MM817_01164</name>
</gene>
<name>A0A9X1V7Y9_9BACL</name>
<sequence>MPTSQNHGDDDLGMVIEDPEMATTYGSNGRQYVEHHLSWAMLVRTWLDQLRVD</sequence>
<dbReference type="AlphaFoldDB" id="A0A9X1V7Y9"/>
<evidence type="ECO:0000313" key="1">
    <source>
        <dbReference type="EMBL" id="MCI0182895.1"/>
    </source>
</evidence>
<accession>A0A9X1V7Y9</accession>
<organism evidence="1 2">
    <name type="scientific">Sulfoacidibacillus ferrooxidans</name>
    <dbReference type="NCBI Taxonomy" id="2005001"/>
    <lineage>
        <taxon>Bacteria</taxon>
        <taxon>Bacillati</taxon>
        <taxon>Bacillota</taxon>
        <taxon>Bacilli</taxon>
        <taxon>Bacillales</taxon>
        <taxon>Alicyclobacillaceae</taxon>
        <taxon>Sulfoacidibacillus</taxon>
    </lineage>
</organism>
<evidence type="ECO:0000313" key="2">
    <source>
        <dbReference type="Proteomes" id="UP001139263"/>
    </source>
</evidence>
<protein>
    <submittedName>
        <fullName evidence="1">Uncharacterized protein</fullName>
    </submittedName>
</protein>
<dbReference type="Proteomes" id="UP001139263">
    <property type="component" value="Unassembled WGS sequence"/>
</dbReference>
<comment type="caution">
    <text evidence="1">The sequence shown here is derived from an EMBL/GenBank/DDBJ whole genome shotgun (WGS) entry which is preliminary data.</text>
</comment>
<dbReference type="RefSeq" id="WP_241712492.1">
    <property type="nucleotide sequence ID" value="NZ_JALBUF010000002.1"/>
</dbReference>
<proteinExistence type="predicted"/>
<reference evidence="1" key="1">
    <citation type="submission" date="2022-03" db="EMBL/GenBank/DDBJ databases">
        <title>Draft Genome Sequence of Firmicute Strain S0AB, a Heterotrophic Iron/Sulfur-Oxidizing Extreme Acidophile.</title>
        <authorList>
            <person name="Vergara E."/>
            <person name="Pakostova E."/>
            <person name="Johnson D.B."/>
            <person name="Holmes D.S."/>
        </authorList>
    </citation>
    <scope>NUCLEOTIDE SEQUENCE</scope>
    <source>
        <strain evidence="1">S0AB</strain>
    </source>
</reference>
<dbReference type="EMBL" id="JALBUF010000002">
    <property type="protein sequence ID" value="MCI0182895.1"/>
    <property type="molecule type" value="Genomic_DNA"/>
</dbReference>
<keyword evidence="2" id="KW-1185">Reference proteome</keyword>